<dbReference type="GO" id="GO:0003677">
    <property type="term" value="F:DNA binding"/>
    <property type="evidence" value="ECO:0007669"/>
    <property type="project" value="UniProtKB-UniRule"/>
</dbReference>
<organism evidence="7 8">
    <name type="scientific">Cotesia congregata</name>
    <name type="common">Parasitoid wasp</name>
    <name type="synonym">Apanteles congregatus</name>
    <dbReference type="NCBI Taxonomy" id="51543"/>
    <lineage>
        <taxon>Eukaryota</taxon>
        <taxon>Metazoa</taxon>
        <taxon>Ecdysozoa</taxon>
        <taxon>Arthropoda</taxon>
        <taxon>Hexapoda</taxon>
        <taxon>Insecta</taxon>
        <taxon>Pterygota</taxon>
        <taxon>Neoptera</taxon>
        <taxon>Endopterygota</taxon>
        <taxon>Hymenoptera</taxon>
        <taxon>Apocrita</taxon>
        <taxon>Ichneumonoidea</taxon>
        <taxon>Braconidae</taxon>
        <taxon>Microgastrinae</taxon>
        <taxon>Cotesia</taxon>
    </lineage>
</organism>
<evidence type="ECO:0000256" key="2">
    <source>
        <dbReference type="ARBA" id="ARBA00022771"/>
    </source>
</evidence>
<evidence type="ECO:0000313" key="8">
    <source>
        <dbReference type="Proteomes" id="UP000786811"/>
    </source>
</evidence>
<dbReference type="AlphaFoldDB" id="A0A8J2HIJ7"/>
<dbReference type="PANTHER" id="PTHR23080:SF143">
    <property type="entry name" value="SI:DKEY-56D12.4"/>
    <property type="match status" value="1"/>
</dbReference>
<keyword evidence="2 5" id="KW-0863">Zinc-finger</keyword>
<keyword evidence="1" id="KW-0479">Metal-binding</keyword>
<gene>
    <name evidence="7" type="ORF">HICCMSTLAB_LOCUS8452</name>
</gene>
<dbReference type="EMBL" id="CAJNRD030001121">
    <property type="protein sequence ID" value="CAG5096921.1"/>
    <property type="molecule type" value="Genomic_DNA"/>
</dbReference>
<feature type="domain" description="THAP-type" evidence="6">
    <location>
        <begin position="1"/>
        <end position="78"/>
    </location>
</feature>
<proteinExistence type="predicted"/>
<keyword evidence="3" id="KW-0862">Zinc</keyword>
<keyword evidence="8" id="KW-1185">Reference proteome</keyword>
<accession>A0A8J2HIJ7</accession>
<evidence type="ECO:0000256" key="1">
    <source>
        <dbReference type="ARBA" id="ARBA00022723"/>
    </source>
</evidence>
<evidence type="ECO:0000259" key="6">
    <source>
        <dbReference type="PROSITE" id="PS50950"/>
    </source>
</evidence>
<sequence length="315" mass="35601">MSSSKVSCCIRGCSNMPYKNKNQNTSVKFYRFPASTLNSAKYPNDWEPTQNTRICSAHFVNNQKSEHPRHPSYIPTIFPGKVNIIKSTQVFERFERLRQRNLQSEMNIINNKINNTSNNNISEIEIQDDNNWVDAETQSVEDHCVFDSTPQKTTRSITCQTDEIVDESVLGEHKYFFCNINSCDGVSTAEVQVNIPIKRTAEKICDVNLPPLRKNVEDVGCDPITSDSIKSDCKGFHGITSIHDDRSLSSLTGTGLTFTALGVLFNIHKTSAQKIFISNLQQLNILLKNFIVWPSRATIQATLPEAFKKNYPATR</sequence>
<dbReference type="SMART" id="SM00980">
    <property type="entry name" value="THAP"/>
    <property type="match status" value="1"/>
</dbReference>
<reference evidence="7" key="1">
    <citation type="submission" date="2021-04" db="EMBL/GenBank/DDBJ databases">
        <authorList>
            <person name="Chebbi M.A.C M."/>
        </authorList>
    </citation>
    <scope>NUCLEOTIDE SEQUENCE</scope>
</reference>
<evidence type="ECO:0000256" key="5">
    <source>
        <dbReference type="PROSITE-ProRule" id="PRU00309"/>
    </source>
</evidence>
<evidence type="ECO:0000313" key="7">
    <source>
        <dbReference type="EMBL" id="CAG5096921.1"/>
    </source>
</evidence>
<feature type="non-terminal residue" evidence="7">
    <location>
        <position position="315"/>
    </location>
</feature>
<dbReference type="SUPFAM" id="SSF57716">
    <property type="entry name" value="Glucocorticoid receptor-like (DNA-binding domain)"/>
    <property type="match status" value="1"/>
</dbReference>
<dbReference type="Proteomes" id="UP000786811">
    <property type="component" value="Unassembled WGS sequence"/>
</dbReference>
<protein>
    <recommendedName>
        <fullName evidence="6">THAP-type domain-containing protein</fullName>
    </recommendedName>
</protein>
<dbReference type="GO" id="GO:0008270">
    <property type="term" value="F:zinc ion binding"/>
    <property type="evidence" value="ECO:0007669"/>
    <property type="project" value="UniProtKB-KW"/>
</dbReference>
<comment type="caution">
    <text evidence="7">The sequence shown here is derived from an EMBL/GenBank/DDBJ whole genome shotgun (WGS) entry which is preliminary data.</text>
</comment>
<dbReference type="PANTHER" id="PTHR23080">
    <property type="entry name" value="THAP DOMAIN PROTEIN"/>
    <property type="match status" value="1"/>
</dbReference>
<name>A0A8J2HIJ7_COTCN</name>
<dbReference type="PROSITE" id="PS50950">
    <property type="entry name" value="ZF_THAP"/>
    <property type="match status" value="1"/>
</dbReference>
<evidence type="ECO:0000256" key="4">
    <source>
        <dbReference type="ARBA" id="ARBA00023125"/>
    </source>
</evidence>
<dbReference type="OrthoDB" id="7695469at2759"/>
<dbReference type="Pfam" id="PF05485">
    <property type="entry name" value="THAP"/>
    <property type="match status" value="1"/>
</dbReference>
<evidence type="ECO:0000256" key="3">
    <source>
        <dbReference type="ARBA" id="ARBA00022833"/>
    </source>
</evidence>
<dbReference type="InterPro" id="IPR006612">
    <property type="entry name" value="THAP_Znf"/>
</dbReference>
<keyword evidence="4 5" id="KW-0238">DNA-binding</keyword>